<name>A0A3P8K6W0_TSUPA</name>
<dbReference type="PANTHER" id="PTHR22603:SF66">
    <property type="entry name" value="ETHANOLAMINE KINASE"/>
    <property type="match status" value="1"/>
</dbReference>
<organism evidence="2 3">
    <name type="scientific">Tsukamurella paurometabola</name>
    <name type="common">Corynebacterium paurometabolum</name>
    <dbReference type="NCBI Taxonomy" id="2061"/>
    <lineage>
        <taxon>Bacteria</taxon>
        <taxon>Bacillati</taxon>
        <taxon>Actinomycetota</taxon>
        <taxon>Actinomycetes</taxon>
        <taxon>Mycobacteriales</taxon>
        <taxon>Tsukamurellaceae</taxon>
        <taxon>Tsukamurella</taxon>
    </lineage>
</organism>
<dbReference type="Proteomes" id="UP000271626">
    <property type="component" value="Chromosome"/>
</dbReference>
<feature type="compositionally biased region" description="Basic and acidic residues" evidence="1">
    <location>
        <begin position="19"/>
        <end position="28"/>
    </location>
</feature>
<dbReference type="RefSeq" id="WP_126198227.1">
    <property type="nucleotide sequence ID" value="NZ_CP085954.1"/>
</dbReference>
<dbReference type="GO" id="GO:0005737">
    <property type="term" value="C:cytoplasm"/>
    <property type="evidence" value="ECO:0007669"/>
    <property type="project" value="TreeGrafter"/>
</dbReference>
<evidence type="ECO:0000313" key="2">
    <source>
        <dbReference type="EMBL" id="VDR41089.1"/>
    </source>
</evidence>
<keyword evidence="2" id="KW-0548">Nucleotidyltransferase</keyword>
<feature type="region of interest" description="Disordered" evidence="1">
    <location>
        <begin position="1"/>
        <end position="28"/>
    </location>
</feature>
<dbReference type="GO" id="GO:0016779">
    <property type="term" value="F:nucleotidyltransferase activity"/>
    <property type="evidence" value="ECO:0007669"/>
    <property type="project" value="UniProtKB-KW"/>
</dbReference>
<evidence type="ECO:0000256" key="1">
    <source>
        <dbReference type="SAM" id="MobiDB-lite"/>
    </source>
</evidence>
<dbReference type="InterPro" id="IPR011009">
    <property type="entry name" value="Kinase-like_dom_sf"/>
</dbReference>
<feature type="compositionally biased region" description="Low complexity" evidence="1">
    <location>
        <begin position="1"/>
        <end position="17"/>
    </location>
</feature>
<reference evidence="2 3" key="1">
    <citation type="submission" date="2018-12" db="EMBL/GenBank/DDBJ databases">
        <authorList>
            <consortium name="Pathogen Informatics"/>
        </authorList>
    </citation>
    <scope>NUCLEOTIDE SEQUENCE [LARGE SCALE GENOMIC DNA]</scope>
    <source>
        <strain evidence="2 3">NCTC10741</strain>
    </source>
</reference>
<evidence type="ECO:0000313" key="3">
    <source>
        <dbReference type="Proteomes" id="UP000271626"/>
    </source>
</evidence>
<dbReference type="EMBL" id="LR131273">
    <property type="protein sequence ID" value="VDR41089.1"/>
    <property type="molecule type" value="Genomic_DNA"/>
</dbReference>
<accession>A0A3P8K6W0</accession>
<dbReference type="OrthoDB" id="179763at2"/>
<dbReference type="SUPFAM" id="SSF56112">
    <property type="entry name" value="Protein kinase-like (PK-like)"/>
    <property type="match status" value="1"/>
</dbReference>
<dbReference type="AlphaFoldDB" id="A0A3P8K6W0"/>
<dbReference type="GO" id="GO:0004305">
    <property type="term" value="F:ethanolamine kinase activity"/>
    <property type="evidence" value="ECO:0007669"/>
    <property type="project" value="TreeGrafter"/>
</dbReference>
<protein>
    <submittedName>
        <fullName evidence="2">CTP:phosphocholine cytidylyltransferase involved in choline phosphorylation for cell surface LPS epitopes</fullName>
    </submittedName>
</protein>
<gene>
    <name evidence="2" type="ORF">NCTC10741_04259</name>
</gene>
<keyword evidence="2" id="KW-0808">Transferase</keyword>
<dbReference type="GO" id="GO:0006646">
    <property type="term" value="P:phosphatidylethanolamine biosynthetic process"/>
    <property type="evidence" value="ECO:0007669"/>
    <property type="project" value="TreeGrafter"/>
</dbReference>
<dbReference type="Gene3D" id="3.30.200.20">
    <property type="entry name" value="Phosphorylase Kinase, domain 1"/>
    <property type="match status" value="1"/>
</dbReference>
<dbReference type="CDD" id="cd05151">
    <property type="entry name" value="ChoK-like"/>
    <property type="match status" value="1"/>
</dbReference>
<sequence length="332" mass="36809">MKTDTPTPATSAPSTFPEPDDRAVGTARTDAERAVECVLAGIETWRGCDLYYAPVAGGLQNSNWRITVSGTDRRYFLKLPGAGSEAFIDRGVTDEAGKRAGALGIGPEIVFFDSATGVEVVEFLEGYAACTNGDLKRADVPLEIVGLYRTLHASGPLGHRKTVLDMIDEHLAQAAELDVRLPAFTGALLTEYRAARAALLAGGLDIVPCHNDPMPGNFLYHPTRPMKLVDYEFASDNERAYELAVLVTEMFYDDVRVHEMVEEFYGRADFATVARVEVFSALADLKWGLWGCVNQRLTDAWDFDYHKYGAWKLMRSRLKMNDPRWGLWLSTL</sequence>
<dbReference type="Gene3D" id="3.90.1200.10">
    <property type="match status" value="1"/>
</dbReference>
<dbReference type="PANTHER" id="PTHR22603">
    <property type="entry name" value="CHOLINE/ETHANOALAMINE KINASE"/>
    <property type="match status" value="1"/>
</dbReference>
<dbReference type="Pfam" id="PF01633">
    <property type="entry name" value="Choline_kinase"/>
    <property type="match status" value="1"/>
</dbReference>
<proteinExistence type="predicted"/>